<evidence type="ECO:0000259" key="2">
    <source>
        <dbReference type="Pfam" id="PF07589"/>
    </source>
</evidence>
<sequence>MRKTFIALAASLLAATAAHASTNLVANGTFDNPDLATGTFEQVSTVGFGNLQWGHYSGGTGVTKLVDVAGEQFAQIASGDIMYAAFTATVTGAYDISFDYSGGGIWGLTGASWAPSIVDYSFVTPSAAWTTQTTSANLVAGESYKIYFGGMVTPPDFHPTLNIDNVSVAAAVPEPETYAMMLAGLGALGMMSRRRRLGGKA</sequence>
<feature type="signal peptide" evidence="1">
    <location>
        <begin position="1"/>
        <end position="20"/>
    </location>
</feature>
<organism evidence="3 4">
    <name type="scientific">Sphaerotilus natans subsp. natans DSM 6575</name>
    <dbReference type="NCBI Taxonomy" id="1286631"/>
    <lineage>
        <taxon>Bacteria</taxon>
        <taxon>Pseudomonadati</taxon>
        <taxon>Pseudomonadota</taxon>
        <taxon>Betaproteobacteria</taxon>
        <taxon>Burkholderiales</taxon>
        <taxon>Sphaerotilaceae</taxon>
        <taxon>Sphaerotilus</taxon>
    </lineage>
</organism>
<dbReference type="RefSeq" id="WP_051631700.1">
    <property type="nucleotide sequence ID" value="NZ_AZRA01000031.1"/>
</dbReference>
<evidence type="ECO:0000256" key="1">
    <source>
        <dbReference type="SAM" id="SignalP"/>
    </source>
</evidence>
<protein>
    <recommendedName>
        <fullName evidence="2">Ice-binding protein C-terminal domain-containing protein</fullName>
    </recommendedName>
</protein>
<dbReference type="NCBIfam" id="TIGR02595">
    <property type="entry name" value="PEP_CTERM"/>
    <property type="match status" value="1"/>
</dbReference>
<evidence type="ECO:0000313" key="4">
    <source>
        <dbReference type="Proteomes" id="UP000026714"/>
    </source>
</evidence>
<feature type="domain" description="Ice-binding protein C-terminal" evidence="2">
    <location>
        <begin position="171"/>
        <end position="195"/>
    </location>
</feature>
<accession>A0A059KPH4</accession>
<dbReference type="Pfam" id="PF07589">
    <property type="entry name" value="PEP-CTERM"/>
    <property type="match status" value="1"/>
</dbReference>
<dbReference type="STRING" id="34103.SAMN05421778_11193"/>
<dbReference type="InterPro" id="IPR013424">
    <property type="entry name" value="Ice-binding_C"/>
</dbReference>
<keyword evidence="4" id="KW-1185">Reference proteome</keyword>
<keyword evidence="1" id="KW-0732">Signal</keyword>
<reference evidence="3 4" key="1">
    <citation type="journal article" date="2014" name="FEMS Microbiol. Ecol.">
        <title>Sphaerotilus natans encrusted with nanoball-shaped Fe(III) oxide minerals formed by nitrate-reducing mixotrophic Fe(II) oxidation.</title>
        <authorList>
            <person name="Park S."/>
            <person name="Kim D.H."/>
            <person name="Lee J.H."/>
            <person name="Hur H.G."/>
        </authorList>
    </citation>
    <scope>NUCLEOTIDE SEQUENCE [LARGE SCALE GENOMIC DNA]</scope>
    <source>
        <strain evidence="3 4">DSM 6575</strain>
    </source>
</reference>
<dbReference type="EMBL" id="AZRA01000031">
    <property type="protein sequence ID" value="KDB53094.1"/>
    <property type="molecule type" value="Genomic_DNA"/>
</dbReference>
<proteinExistence type="predicted"/>
<dbReference type="AlphaFoldDB" id="A0A059KPH4"/>
<dbReference type="Proteomes" id="UP000026714">
    <property type="component" value="Unassembled WGS sequence"/>
</dbReference>
<dbReference type="PATRIC" id="fig|1286631.3.peg.1305"/>
<feature type="chain" id="PRO_5001575980" description="Ice-binding protein C-terminal domain-containing protein" evidence="1">
    <location>
        <begin position="21"/>
        <end position="201"/>
    </location>
</feature>
<evidence type="ECO:0000313" key="3">
    <source>
        <dbReference type="EMBL" id="KDB53094.1"/>
    </source>
</evidence>
<gene>
    <name evidence="3" type="ORF">X805_13220</name>
</gene>
<name>A0A059KPH4_9BURK</name>
<comment type="caution">
    <text evidence="3">The sequence shown here is derived from an EMBL/GenBank/DDBJ whole genome shotgun (WGS) entry which is preliminary data.</text>
</comment>